<protein>
    <recommendedName>
        <fullName evidence="7">NADH-quinone oxidoreductase subunit</fullName>
        <ecNumber evidence="7">7.1.1.-</ecNumber>
    </recommendedName>
</protein>
<organism evidence="9 10">
    <name type="scientific">Quadrisphaera granulorum</name>
    <dbReference type="NCBI Taxonomy" id="317664"/>
    <lineage>
        <taxon>Bacteria</taxon>
        <taxon>Bacillati</taxon>
        <taxon>Actinomycetota</taxon>
        <taxon>Actinomycetes</taxon>
        <taxon>Kineosporiales</taxon>
        <taxon>Kineosporiaceae</taxon>
        <taxon>Quadrisphaera</taxon>
    </lineage>
</organism>
<evidence type="ECO:0000256" key="4">
    <source>
        <dbReference type="ARBA" id="ARBA00022692"/>
    </source>
</evidence>
<dbReference type="EC" id="7.1.1.-" evidence="7"/>
<dbReference type="InterPro" id="IPR038430">
    <property type="entry name" value="NDAH_ubi_oxred_su3_sf"/>
</dbReference>
<evidence type="ECO:0000256" key="6">
    <source>
        <dbReference type="ARBA" id="ARBA00023136"/>
    </source>
</evidence>
<dbReference type="InterPro" id="IPR000440">
    <property type="entry name" value="NADH_UbQ/plastoQ_OxRdtase_su3"/>
</dbReference>
<dbReference type="GO" id="GO:0008137">
    <property type="term" value="F:NADH dehydrogenase (ubiquinone) activity"/>
    <property type="evidence" value="ECO:0007669"/>
    <property type="project" value="InterPro"/>
</dbReference>
<sequence length="120" mass="13203">MEVPLAGYAGLAALLLTVIVGVAAAQLVSRSTAVDSKALLSLPFLSGSMPQEHALSRFHARWYPMTLVFLAFDVEMLFMYPWVEVVATVGLSAVVEMFIFLGVLLIAVVWAWREGAFRWV</sequence>
<dbReference type="PANTHER" id="PTHR11058:SF9">
    <property type="entry name" value="NADH-UBIQUINONE OXIDOREDUCTASE CHAIN 3"/>
    <property type="match status" value="1"/>
</dbReference>
<evidence type="ECO:0000256" key="5">
    <source>
        <dbReference type="ARBA" id="ARBA00022989"/>
    </source>
</evidence>
<comment type="caution">
    <text evidence="9">The sequence shown here is derived from an EMBL/GenBank/DDBJ whole genome shotgun (WGS) entry which is preliminary data.</text>
</comment>
<keyword evidence="7" id="KW-0874">Quinone</keyword>
<evidence type="ECO:0000256" key="1">
    <source>
        <dbReference type="ARBA" id="ARBA00004370"/>
    </source>
</evidence>
<evidence type="ECO:0000256" key="3">
    <source>
        <dbReference type="ARBA" id="ARBA00022448"/>
    </source>
</evidence>
<comment type="subcellular location">
    <subcellularLocation>
        <location evidence="7">Cell membrane</location>
        <topology evidence="7">Multi-pass membrane protein</topology>
    </subcellularLocation>
    <subcellularLocation>
        <location evidence="1">Membrane</location>
    </subcellularLocation>
</comment>
<keyword evidence="4 7" id="KW-0812">Transmembrane</keyword>
<dbReference type="GO" id="GO:0005886">
    <property type="term" value="C:plasma membrane"/>
    <property type="evidence" value="ECO:0007669"/>
    <property type="project" value="UniProtKB-SubCell"/>
</dbReference>
<proteinExistence type="inferred from homology"/>
<dbReference type="PANTHER" id="PTHR11058">
    <property type="entry name" value="NADH-UBIQUINONE OXIDOREDUCTASE CHAIN 3"/>
    <property type="match status" value="1"/>
</dbReference>
<keyword evidence="3" id="KW-0813">Transport</keyword>
<comment type="function">
    <text evidence="7">NDH-1 shuttles electrons from NADH, via FMN and iron-sulfur (Fe-S) centers, to quinones in the respiratory chain.</text>
</comment>
<dbReference type="AlphaFoldDB" id="A0A316A4S0"/>
<evidence type="ECO:0000313" key="9">
    <source>
        <dbReference type="EMBL" id="PWJ52553.1"/>
    </source>
</evidence>
<keyword evidence="6 8" id="KW-0472">Membrane</keyword>
<name>A0A316A4S0_9ACTN</name>
<evidence type="ECO:0000313" key="10">
    <source>
        <dbReference type="Proteomes" id="UP000245469"/>
    </source>
</evidence>
<dbReference type="GO" id="GO:0030964">
    <property type="term" value="C:NADH dehydrogenase complex"/>
    <property type="evidence" value="ECO:0007669"/>
    <property type="project" value="TreeGrafter"/>
</dbReference>
<comment type="catalytic activity">
    <reaction evidence="7">
        <text>a quinone + NADH + 5 H(+)(in) = a quinol + NAD(+) + 4 H(+)(out)</text>
        <dbReference type="Rhea" id="RHEA:57888"/>
        <dbReference type="ChEBI" id="CHEBI:15378"/>
        <dbReference type="ChEBI" id="CHEBI:24646"/>
        <dbReference type="ChEBI" id="CHEBI:57540"/>
        <dbReference type="ChEBI" id="CHEBI:57945"/>
        <dbReference type="ChEBI" id="CHEBI:132124"/>
    </reaction>
</comment>
<dbReference type="Proteomes" id="UP000245469">
    <property type="component" value="Unassembled WGS sequence"/>
</dbReference>
<keyword evidence="5 8" id="KW-1133">Transmembrane helix</keyword>
<dbReference type="EMBL" id="QGDQ01000019">
    <property type="protein sequence ID" value="PWJ52553.1"/>
    <property type="molecule type" value="Genomic_DNA"/>
</dbReference>
<dbReference type="Gene3D" id="1.20.58.1610">
    <property type="entry name" value="NADH:ubiquinone/plastoquinone oxidoreductase, chain 3"/>
    <property type="match status" value="1"/>
</dbReference>
<evidence type="ECO:0000256" key="2">
    <source>
        <dbReference type="ARBA" id="ARBA00008472"/>
    </source>
</evidence>
<reference evidence="9 10" key="1">
    <citation type="submission" date="2018-03" db="EMBL/GenBank/DDBJ databases">
        <title>Genomic Encyclopedia of Archaeal and Bacterial Type Strains, Phase II (KMG-II): from individual species to whole genera.</title>
        <authorList>
            <person name="Goeker M."/>
        </authorList>
    </citation>
    <scope>NUCLEOTIDE SEQUENCE [LARGE SCALE GENOMIC DNA]</scope>
    <source>
        <strain evidence="9 10">DSM 44889</strain>
    </source>
</reference>
<gene>
    <name evidence="9" type="ORF">BXY45_11945</name>
</gene>
<feature type="transmembrane region" description="Helical" evidence="8">
    <location>
        <begin position="6"/>
        <end position="28"/>
    </location>
</feature>
<dbReference type="GO" id="GO:0048038">
    <property type="term" value="F:quinone binding"/>
    <property type="evidence" value="ECO:0007669"/>
    <property type="project" value="UniProtKB-KW"/>
</dbReference>
<evidence type="ECO:0000256" key="7">
    <source>
        <dbReference type="RuleBase" id="RU003639"/>
    </source>
</evidence>
<keyword evidence="10" id="KW-1185">Reference proteome</keyword>
<evidence type="ECO:0000256" key="8">
    <source>
        <dbReference type="SAM" id="Phobius"/>
    </source>
</evidence>
<comment type="similarity">
    <text evidence="2 7">Belongs to the complex I subunit 3 family.</text>
</comment>
<feature type="transmembrane region" description="Helical" evidence="8">
    <location>
        <begin position="62"/>
        <end position="83"/>
    </location>
</feature>
<keyword evidence="7" id="KW-0520">NAD</keyword>
<accession>A0A316A4S0</accession>
<feature type="transmembrane region" description="Helical" evidence="8">
    <location>
        <begin position="89"/>
        <end position="112"/>
    </location>
</feature>
<dbReference type="Pfam" id="PF00507">
    <property type="entry name" value="Oxidored_q4"/>
    <property type="match status" value="1"/>
</dbReference>